<reference evidence="10 11" key="1">
    <citation type="submission" date="2019-04" db="EMBL/GenBank/DDBJ databases">
        <title>Isachenkonia alkalipeptolytica gen. nov. sp. nov. a new anaerobic, alkiliphilic organothrophic bacterium capable to reduce synthesized ferrihydrite isolated from a soda lake.</title>
        <authorList>
            <person name="Toshchakov S.V."/>
            <person name="Zavarzina D.G."/>
            <person name="Zhilina T.N."/>
            <person name="Kostrikina N.A."/>
            <person name="Kublanov I.V."/>
        </authorList>
    </citation>
    <scope>NUCLEOTIDE SEQUENCE [LARGE SCALE GENOMIC DNA]</scope>
    <source>
        <strain evidence="10 11">Z-1701</strain>
    </source>
</reference>
<keyword evidence="8" id="KW-0949">S-adenosyl-L-methionine</keyword>
<dbReference type="PANTHER" id="PTHR11579:SF0">
    <property type="entry name" value="PROTEIN-L-ISOASPARTATE(D-ASPARTATE) O-METHYLTRANSFERASE"/>
    <property type="match status" value="1"/>
</dbReference>
<dbReference type="EC" id="2.1.1.77" evidence="3 9"/>
<dbReference type="PROSITE" id="PS01279">
    <property type="entry name" value="PCMT"/>
    <property type="match status" value="1"/>
</dbReference>
<gene>
    <name evidence="10" type="ORF">ISALK_08795</name>
</gene>
<dbReference type="GO" id="GO:0032259">
    <property type="term" value="P:methylation"/>
    <property type="evidence" value="ECO:0007669"/>
    <property type="project" value="UniProtKB-KW"/>
</dbReference>
<evidence type="ECO:0000313" key="11">
    <source>
        <dbReference type="Proteomes" id="UP000449710"/>
    </source>
</evidence>
<keyword evidence="7 10" id="KW-0808">Transferase</keyword>
<name>A0AA43XLU2_9CLOT</name>
<dbReference type="NCBIfam" id="TIGR00080">
    <property type="entry name" value="pimt"/>
    <property type="match status" value="1"/>
</dbReference>
<dbReference type="PANTHER" id="PTHR11579">
    <property type="entry name" value="PROTEIN-L-ISOASPARTATE O-METHYLTRANSFERASE"/>
    <property type="match status" value="1"/>
</dbReference>
<comment type="caution">
    <text evidence="10">The sequence shown here is derived from an EMBL/GenBank/DDBJ whole genome shotgun (WGS) entry which is preliminary data.</text>
</comment>
<evidence type="ECO:0000313" key="10">
    <source>
        <dbReference type="EMBL" id="NBG88599.1"/>
    </source>
</evidence>
<dbReference type="Proteomes" id="UP000449710">
    <property type="component" value="Unassembled WGS sequence"/>
</dbReference>
<evidence type="ECO:0000256" key="5">
    <source>
        <dbReference type="ARBA" id="ARBA00022490"/>
    </source>
</evidence>
<keyword evidence="11" id="KW-1185">Reference proteome</keyword>
<dbReference type="GO" id="GO:0030091">
    <property type="term" value="P:protein repair"/>
    <property type="evidence" value="ECO:0007669"/>
    <property type="project" value="UniProtKB-UniRule"/>
</dbReference>
<organism evidence="10 11">
    <name type="scientific">Isachenkonia alkalipeptolytica</name>
    <dbReference type="NCBI Taxonomy" id="2565777"/>
    <lineage>
        <taxon>Bacteria</taxon>
        <taxon>Bacillati</taxon>
        <taxon>Bacillota</taxon>
        <taxon>Clostridia</taxon>
        <taxon>Eubacteriales</taxon>
        <taxon>Clostridiaceae</taxon>
        <taxon>Isachenkonia</taxon>
    </lineage>
</organism>
<keyword evidence="5" id="KW-0963">Cytoplasm</keyword>
<protein>
    <recommendedName>
        <fullName evidence="4 9">Protein-L-isoaspartate O-methyltransferase</fullName>
        <ecNumber evidence="3 9">2.1.1.77</ecNumber>
    </recommendedName>
</protein>
<accession>A0AA43XLU2</accession>
<comment type="subcellular location">
    <subcellularLocation>
        <location evidence="1">Cytoplasm</location>
    </subcellularLocation>
</comment>
<dbReference type="Pfam" id="PF01135">
    <property type="entry name" value="PCMT"/>
    <property type="match status" value="1"/>
</dbReference>
<dbReference type="CDD" id="cd02440">
    <property type="entry name" value="AdoMet_MTases"/>
    <property type="match status" value="1"/>
</dbReference>
<evidence type="ECO:0000256" key="1">
    <source>
        <dbReference type="ARBA" id="ARBA00004496"/>
    </source>
</evidence>
<dbReference type="InterPro" id="IPR000682">
    <property type="entry name" value="PCMT"/>
</dbReference>
<evidence type="ECO:0000256" key="4">
    <source>
        <dbReference type="ARBA" id="ARBA00013346"/>
    </source>
</evidence>
<evidence type="ECO:0000256" key="8">
    <source>
        <dbReference type="ARBA" id="ARBA00022691"/>
    </source>
</evidence>
<evidence type="ECO:0000256" key="6">
    <source>
        <dbReference type="ARBA" id="ARBA00022603"/>
    </source>
</evidence>
<dbReference type="EMBL" id="SUMG01000009">
    <property type="protein sequence ID" value="NBG88599.1"/>
    <property type="molecule type" value="Genomic_DNA"/>
</dbReference>
<proteinExistence type="inferred from homology"/>
<evidence type="ECO:0000256" key="2">
    <source>
        <dbReference type="ARBA" id="ARBA00005369"/>
    </source>
</evidence>
<dbReference type="InterPro" id="IPR029063">
    <property type="entry name" value="SAM-dependent_MTases_sf"/>
</dbReference>
<comment type="similarity">
    <text evidence="2">Belongs to the methyltransferase superfamily. L-isoaspartyl/D-aspartyl protein methyltransferase family.</text>
</comment>
<dbReference type="Gene3D" id="3.40.50.150">
    <property type="entry name" value="Vaccinia Virus protein VP39"/>
    <property type="match status" value="1"/>
</dbReference>
<evidence type="ECO:0000256" key="3">
    <source>
        <dbReference type="ARBA" id="ARBA00011890"/>
    </source>
</evidence>
<sequence length="210" mass="23142">MDNNALLVQKIEANRILKTPSIKEALLAVDRKDFVLPRYTDYAYLDRPLPIGEGQTISQPSTVVFMLELLQAEKGHKVLDAGSGSGWTTALLSHIVGPRGKVIAMELLPSLKTFGEENFKHAPYENGIFLQGNGAKGVPEEAPFDRILISAGAREIPSALLDQLAEGGKLVLPLQDRRGNLVLVEKRGNNDFHKSYYPGFAFVPFITDRE</sequence>
<dbReference type="GO" id="GO:0004719">
    <property type="term" value="F:protein-L-isoaspartate (D-aspartate) O-methyltransferase activity"/>
    <property type="evidence" value="ECO:0007669"/>
    <property type="project" value="UniProtKB-UniRule"/>
</dbReference>
<dbReference type="AlphaFoldDB" id="A0AA43XLU2"/>
<evidence type="ECO:0000256" key="9">
    <source>
        <dbReference type="NCBIfam" id="TIGR00080"/>
    </source>
</evidence>
<dbReference type="RefSeq" id="WP_160721361.1">
    <property type="nucleotide sequence ID" value="NZ_SUMG01000009.1"/>
</dbReference>
<keyword evidence="6 10" id="KW-0489">Methyltransferase</keyword>
<dbReference type="NCBIfam" id="NF001453">
    <property type="entry name" value="PRK00312.1"/>
    <property type="match status" value="1"/>
</dbReference>
<dbReference type="SUPFAM" id="SSF53335">
    <property type="entry name" value="S-adenosyl-L-methionine-dependent methyltransferases"/>
    <property type="match status" value="1"/>
</dbReference>
<dbReference type="GO" id="GO:0005737">
    <property type="term" value="C:cytoplasm"/>
    <property type="evidence" value="ECO:0007669"/>
    <property type="project" value="UniProtKB-SubCell"/>
</dbReference>
<evidence type="ECO:0000256" key="7">
    <source>
        <dbReference type="ARBA" id="ARBA00022679"/>
    </source>
</evidence>